<accession>A0A1D8GNY0</accession>
<dbReference type="STRING" id="1424294.Gferi_25705"/>
<evidence type="ECO:0000313" key="4">
    <source>
        <dbReference type="Proteomes" id="UP000095743"/>
    </source>
</evidence>
<evidence type="ECO:0000313" key="3">
    <source>
        <dbReference type="EMBL" id="AOT72651.1"/>
    </source>
</evidence>
<gene>
    <name evidence="3" type="ORF">Gferi_25705</name>
</gene>
<sequence length="366" mass="39154">MHKTAVVIIGAGPAGLCAAIEAAKAGAKVLVLDENMKPGGQLFKQIHKFFGSKEHKAGTRGYEIGEQLLKEAKALHIDVWLNTEVCGIDGERNIWAVRNGKQTVHIQAERIILATGATENAVSFPGWTLPGVMGAGAAQTMINIHRVLPGKKILMLGSGNVGVIVSYQLLQAGAEVSAIVEASPALGGYGVHTAKVCRAGVPFYTSHSISRAIGTERVEAVEIIALDENWKPIKGTEKILEADAICLAAGLSPLTELAWIAGCQFNYIPELGGHLPVHNRYMETSAEGIYVAGDITGIEEASTAMEEGMLAGINAAASLGFYNQEEKERYSMEVWERLDALRCGYFGQKRKTAKDRMISVGKEVIG</sequence>
<dbReference type="KEGG" id="gfe:Gferi_25705"/>
<dbReference type="Proteomes" id="UP000095743">
    <property type="component" value="Chromosome"/>
</dbReference>
<dbReference type="InterPro" id="IPR051691">
    <property type="entry name" value="Metab_Enz_Cyan_OpOx_G3PDH"/>
</dbReference>
<dbReference type="RefSeq" id="WP_069980960.1">
    <property type="nucleotide sequence ID" value="NZ_CP017269.1"/>
</dbReference>
<proteinExistence type="predicted"/>
<dbReference type="EMBL" id="CP017269">
    <property type="protein sequence ID" value="AOT72651.1"/>
    <property type="molecule type" value="Genomic_DNA"/>
</dbReference>
<dbReference type="OrthoDB" id="9776839at2"/>
<keyword evidence="4" id="KW-1185">Reference proteome</keyword>
<dbReference type="PANTHER" id="PTHR42949">
    <property type="entry name" value="ANAEROBIC GLYCEROL-3-PHOSPHATE DEHYDROGENASE SUBUNIT B"/>
    <property type="match status" value="1"/>
</dbReference>
<feature type="domain" description="FAD/NAD(P)-binding" evidence="2">
    <location>
        <begin position="5"/>
        <end position="308"/>
    </location>
</feature>
<dbReference type="AlphaFoldDB" id="A0A1D8GNY0"/>
<dbReference type="Pfam" id="PF07992">
    <property type="entry name" value="Pyr_redox_2"/>
    <property type="match status" value="1"/>
</dbReference>
<evidence type="ECO:0000259" key="2">
    <source>
        <dbReference type="Pfam" id="PF07992"/>
    </source>
</evidence>
<dbReference type="InterPro" id="IPR036188">
    <property type="entry name" value="FAD/NAD-bd_sf"/>
</dbReference>
<keyword evidence="1" id="KW-0560">Oxidoreductase</keyword>
<protein>
    <submittedName>
        <fullName evidence="3">Pyridine nucleotide-disulfide oxidoreductase</fullName>
    </submittedName>
</protein>
<name>A0A1D8GNY0_9FIRM</name>
<reference evidence="3 4" key="1">
    <citation type="submission" date="2016-09" db="EMBL/GenBank/DDBJ databases">
        <title>Genomic analysis reveals versatility of anaerobic energy metabolism of Geosporobacter ferrireducens IRF9 of phylum Firmicutes.</title>
        <authorList>
            <person name="Kim S.-J."/>
        </authorList>
    </citation>
    <scope>NUCLEOTIDE SEQUENCE [LARGE SCALE GENOMIC DNA]</scope>
    <source>
        <strain evidence="3 4">IRF9</strain>
    </source>
</reference>
<dbReference type="Gene3D" id="3.50.50.60">
    <property type="entry name" value="FAD/NAD(P)-binding domain"/>
    <property type="match status" value="2"/>
</dbReference>
<dbReference type="SUPFAM" id="SSF51905">
    <property type="entry name" value="FAD/NAD(P)-binding domain"/>
    <property type="match status" value="1"/>
</dbReference>
<dbReference type="InterPro" id="IPR023753">
    <property type="entry name" value="FAD/NAD-binding_dom"/>
</dbReference>
<dbReference type="PRINTS" id="PR00411">
    <property type="entry name" value="PNDRDTASEI"/>
</dbReference>
<dbReference type="PRINTS" id="PR00368">
    <property type="entry name" value="FADPNR"/>
</dbReference>
<evidence type="ECO:0000256" key="1">
    <source>
        <dbReference type="ARBA" id="ARBA00023002"/>
    </source>
</evidence>
<dbReference type="PANTHER" id="PTHR42949:SF3">
    <property type="entry name" value="ANAEROBIC GLYCEROL-3-PHOSPHATE DEHYDROGENASE SUBUNIT B"/>
    <property type="match status" value="1"/>
</dbReference>
<dbReference type="GO" id="GO:0016491">
    <property type="term" value="F:oxidoreductase activity"/>
    <property type="evidence" value="ECO:0007669"/>
    <property type="project" value="UniProtKB-KW"/>
</dbReference>
<organism evidence="3 4">
    <name type="scientific">Geosporobacter ferrireducens</name>
    <dbReference type="NCBI Taxonomy" id="1424294"/>
    <lineage>
        <taxon>Bacteria</taxon>
        <taxon>Bacillati</taxon>
        <taxon>Bacillota</taxon>
        <taxon>Clostridia</taxon>
        <taxon>Peptostreptococcales</taxon>
        <taxon>Thermotaleaceae</taxon>
        <taxon>Geosporobacter</taxon>
    </lineage>
</organism>